<dbReference type="InterPro" id="IPR033127">
    <property type="entry name" value="UBQ-activ_enz_E1_Cys_AS"/>
</dbReference>
<feature type="active site" description="Glycyl thioester intermediate" evidence="6 9">
    <location>
        <position position="139"/>
    </location>
</feature>
<feature type="domain" description="THIF-type NAD/FAD binding fold" evidence="11">
    <location>
        <begin position="6"/>
        <end position="44"/>
    </location>
</feature>
<feature type="compositionally biased region" description="Basic and acidic residues" evidence="10">
    <location>
        <begin position="536"/>
        <end position="547"/>
    </location>
</feature>
<dbReference type="SUPFAM" id="SSF69572">
    <property type="entry name" value="Activating enzymes of the ubiquitin-like proteins"/>
    <property type="match status" value="1"/>
</dbReference>
<evidence type="ECO:0000256" key="1">
    <source>
        <dbReference type="ARBA" id="ARBA00005673"/>
    </source>
</evidence>
<evidence type="ECO:0000256" key="2">
    <source>
        <dbReference type="ARBA" id="ARBA00022741"/>
    </source>
</evidence>
<gene>
    <name evidence="13" type="ORF">DL89DRAFT_270019</name>
</gene>
<evidence type="ECO:0000256" key="6">
    <source>
        <dbReference type="PIRSR" id="PIRSR039133-1"/>
    </source>
</evidence>
<evidence type="ECO:0000259" key="11">
    <source>
        <dbReference type="Pfam" id="PF00899"/>
    </source>
</evidence>
<dbReference type="GO" id="GO:0019948">
    <property type="term" value="F:SUMO activating enzyme activity"/>
    <property type="evidence" value="ECO:0007669"/>
    <property type="project" value="UniProtKB-UniRule"/>
</dbReference>
<dbReference type="Gene3D" id="3.40.50.720">
    <property type="entry name" value="NAD(P)-binding Rossmann-like Domain"/>
    <property type="match status" value="1"/>
</dbReference>
<evidence type="ECO:0000313" key="13">
    <source>
        <dbReference type="EMBL" id="ORX66483.1"/>
    </source>
</evidence>
<accession>A0A1Y1VZ05</accession>
<keyword evidence="5 8" id="KW-0479">Metal-binding</keyword>
<dbReference type="InterPro" id="IPR019572">
    <property type="entry name" value="UBA_E1_SCCH"/>
</dbReference>
<evidence type="ECO:0000259" key="12">
    <source>
        <dbReference type="Pfam" id="PF10585"/>
    </source>
</evidence>
<dbReference type="PANTHER" id="PTHR10953:SF5">
    <property type="entry name" value="SUMO-ACTIVATING ENZYME SUBUNIT 2"/>
    <property type="match status" value="1"/>
</dbReference>
<comment type="similarity">
    <text evidence="1 5">Belongs to the ubiquitin-activating E1 family.</text>
</comment>
<evidence type="ECO:0000256" key="9">
    <source>
        <dbReference type="PROSITE-ProRule" id="PRU10132"/>
    </source>
</evidence>
<keyword evidence="3 5" id="KW-0833">Ubl conjugation pathway</keyword>
<dbReference type="UniPathway" id="UPA00886"/>
<dbReference type="PANTHER" id="PTHR10953">
    <property type="entry name" value="UBIQUITIN-ACTIVATING ENZYME E1"/>
    <property type="match status" value="1"/>
</dbReference>
<protein>
    <recommendedName>
        <fullName evidence="5">Ubiquitin-activating enzyme E1-like</fullName>
    </recommendedName>
</protein>
<dbReference type="PROSITE" id="PS51257">
    <property type="entry name" value="PROKAR_LIPOPROTEIN"/>
    <property type="match status" value="1"/>
</dbReference>
<evidence type="ECO:0000256" key="4">
    <source>
        <dbReference type="ARBA" id="ARBA00022840"/>
    </source>
</evidence>
<feature type="binding site" evidence="7">
    <location>
        <begin position="95"/>
        <end position="100"/>
    </location>
    <ligand>
        <name>ATP</name>
        <dbReference type="ChEBI" id="CHEBI:30616"/>
    </ligand>
</feature>
<evidence type="ECO:0000256" key="7">
    <source>
        <dbReference type="PIRSR" id="PIRSR039133-2"/>
    </source>
</evidence>
<organism evidence="13 14">
    <name type="scientific">Linderina pennispora</name>
    <dbReference type="NCBI Taxonomy" id="61395"/>
    <lineage>
        <taxon>Eukaryota</taxon>
        <taxon>Fungi</taxon>
        <taxon>Fungi incertae sedis</taxon>
        <taxon>Zoopagomycota</taxon>
        <taxon>Kickxellomycotina</taxon>
        <taxon>Kickxellomycetes</taxon>
        <taxon>Kickxellales</taxon>
        <taxon>Kickxellaceae</taxon>
        <taxon>Linderina</taxon>
    </lineage>
</organism>
<sequence length="567" mass="62590">MRRTDQLAQLYGEKTAERIAKARLLVVGAGGIGCELLKNLCMSGSCSKRKHIKRPKAEVAVQAISAFNPGINAHAQQANITDPQFDFDLVLNALDNLEARRHVNIQCLAAKVPLIESGTAGYLGHSTAKPVEQKTFPVCTIRSTPSSPIHCIVWAKSYLFAQLFGEQTDEIEMDEDGDMQELAQLREEARALKRLSEAVGCPDFAWQVFNKVFVQDIERLLSMEDMWKNRRPPTVLNYNGLAAGALDSPDDQSPPSATAALEMFRSSAERLACRATQRSERTLLMFDKDDRDALEFVAAAANLRAYAFGIPPTSVFAVKAMAGNIIPAIATTNAIVAGMMALQAVNVVDHRLQDCFTVYLTYSSSHDRYYMKERLPPPNPRCSVCRRHYLTMRLADPARTTLADLLARVTDGIGTSQDMRLGEDVSIVEGSRILYDPDFDDNASKSFEELGLGPGSMLTLTSEDDDDAIPVVISIARPTYISCAITFEGFEDFRGFPPLEQAAPEESDDEEIVAVVEADDDVVVIEEDVLTKPVKRKMEDESPEAAKRPSLYDVREQPANSEIIDLD</sequence>
<proteinExistence type="inferred from homology"/>
<dbReference type="InterPro" id="IPR000594">
    <property type="entry name" value="ThiF_NAD_FAD-bd"/>
</dbReference>
<comment type="subunit">
    <text evidence="5">Heterodimer.</text>
</comment>
<dbReference type="GO" id="GO:0016925">
    <property type="term" value="P:protein sumoylation"/>
    <property type="evidence" value="ECO:0007669"/>
    <property type="project" value="UniProtKB-UniRule"/>
</dbReference>
<dbReference type="PIRSF" id="PIRSF039133">
    <property type="entry name" value="SUMO_E1B"/>
    <property type="match status" value="1"/>
</dbReference>
<dbReference type="GeneID" id="63805182"/>
<feature type="binding site" evidence="8">
    <location>
        <position position="385"/>
    </location>
    <ligand>
        <name>Zn(2+)</name>
        <dbReference type="ChEBI" id="CHEBI:29105"/>
    </ligand>
</feature>
<keyword evidence="2 5" id="KW-0547">Nucleotide-binding</keyword>
<dbReference type="OrthoDB" id="10255449at2759"/>
<dbReference type="InterPro" id="IPR045886">
    <property type="entry name" value="ThiF/MoeB/HesA"/>
</dbReference>
<dbReference type="Gene3D" id="1.10.10.520">
    <property type="entry name" value="Ubiquitin activating enzymes (Uba3). Chain: B, domain 2"/>
    <property type="match status" value="1"/>
</dbReference>
<dbReference type="Proteomes" id="UP000193922">
    <property type="component" value="Unassembled WGS sequence"/>
</dbReference>
<dbReference type="Pfam" id="PF10585">
    <property type="entry name" value="UBA_E1_SCCH"/>
    <property type="match status" value="1"/>
</dbReference>
<dbReference type="GO" id="GO:0005524">
    <property type="term" value="F:ATP binding"/>
    <property type="evidence" value="ECO:0007669"/>
    <property type="project" value="UniProtKB-UniRule"/>
</dbReference>
<dbReference type="GO" id="GO:0031510">
    <property type="term" value="C:SUMO activating enzyme complex"/>
    <property type="evidence" value="ECO:0007669"/>
    <property type="project" value="UniProtKB-UniRule"/>
</dbReference>
<dbReference type="Gene3D" id="3.10.290.20">
    <property type="entry name" value="Ubiquitin-like 2 activating enzyme e1b. Chain: B, domain 3"/>
    <property type="match status" value="1"/>
</dbReference>
<keyword evidence="4 5" id="KW-0067">ATP-binding</keyword>
<evidence type="ECO:0000313" key="14">
    <source>
        <dbReference type="Proteomes" id="UP000193922"/>
    </source>
</evidence>
<keyword evidence="14" id="KW-1185">Reference proteome</keyword>
<dbReference type="GO" id="GO:0005737">
    <property type="term" value="C:cytoplasm"/>
    <property type="evidence" value="ECO:0007669"/>
    <property type="project" value="TreeGrafter"/>
</dbReference>
<name>A0A1Y1VZ05_9FUNG</name>
<dbReference type="InterPro" id="IPR023318">
    <property type="entry name" value="Ub_act_enz_dom_a_sf"/>
</dbReference>
<comment type="caution">
    <text evidence="13">The sequence shown here is derived from an EMBL/GenBank/DDBJ whole genome shotgun (WGS) entry which is preliminary data.</text>
</comment>
<dbReference type="STRING" id="61395.A0A1Y1VZ05"/>
<evidence type="ECO:0000256" key="10">
    <source>
        <dbReference type="SAM" id="MobiDB-lite"/>
    </source>
</evidence>
<evidence type="ECO:0000256" key="8">
    <source>
        <dbReference type="PIRSR" id="PIRSR039133-3"/>
    </source>
</evidence>
<feature type="region of interest" description="Disordered" evidence="10">
    <location>
        <begin position="534"/>
        <end position="567"/>
    </location>
</feature>
<dbReference type="RefSeq" id="XP_040740471.1">
    <property type="nucleotide sequence ID" value="XM_040888534.1"/>
</dbReference>
<feature type="domain" description="Ubiquitin-activating enzyme SCCH" evidence="12">
    <location>
        <begin position="259"/>
        <end position="319"/>
    </location>
</feature>
<feature type="binding site" evidence="7">
    <location>
        <position position="56"/>
    </location>
    <ligand>
        <name>ATP</name>
        <dbReference type="ChEBI" id="CHEBI:30616"/>
    </ligand>
</feature>
<dbReference type="AlphaFoldDB" id="A0A1Y1VZ05"/>
<dbReference type="InterPro" id="IPR030661">
    <property type="entry name" value="Uba2"/>
</dbReference>
<reference evidence="13 14" key="1">
    <citation type="submission" date="2016-07" db="EMBL/GenBank/DDBJ databases">
        <title>Pervasive Adenine N6-methylation of Active Genes in Fungi.</title>
        <authorList>
            <consortium name="DOE Joint Genome Institute"/>
            <person name="Mondo S.J."/>
            <person name="Dannebaum R.O."/>
            <person name="Kuo R.C."/>
            <person name="Labutti K."/>
            <person name="Haridas S."/>
            <person name="Kuo A."/>
            <person name="Salamov A."/>
            <person name="Ahrendt S.R."/>
            <person name="Lipzen A."/>
            <person name="Sullivan W."/>
            <person name="Andreopoulos W.B."/>
            <person name="Clum A."/>
            <person name="Lindquist E."/>
            <person name="Daum C."/>
            <person name="Ramamoorthy G.K."/>
            <person name="Gryganskyi A."/>
            <person name="Culley D."/>
            <person name="Magnuson J.K."/>
            <person name="James T.Y."/>
            <person name="O'Malley M.A."/>
            <person name="Stajich J.E."/>
            <person name="Spatafora J.W."/>
            <person name="Visel A."/>
            <person name="Grigoriev I.V."/>
        </authorList>
    </citation>
    <scope>NUCLEOTIDE SEQUENCE [LARGE SCALE GENOMIC DNA]</scope>
    <source>
        <strain evidence="13 14">ATCC 12442</strain>
    </source>
</reference>
<dbReference type="GO" id="GO:0046872">
    <property type="term" value="F:metal ion binding"/>
    <property type="evidence" value="ECO:0007669"/>
    <property type="project" value="UniProtKB-KW"/>
</dbReference>
<evidence type="ECO:0000256" key="3">
    <source>
        <dbReference type="ARBA" id="ARBA00022786"/>
    </source>
</evidence>
<keyword evidence="5 8" id="KW-0862">Zinc</keyword>
<feature type="binding site" evidence="7">
    <location>
        <begin position="28"/>
        <end position="33"/>
    </location>
    <ligand>
        <name>ATP</name>
        <dbReference type="ChEBI" id="CHEBI:30616"/>
    </ligand>
</feature>
<dbReference type="PROSITE" id="PS00865">
    <property type="entry name" value="UBIQUITIN_ACTIVAT_2"/>
    <property type="match status" value="1"/>
</dbReference>
<dbReference type="EMBL" id="MCFD01000015">
    <property type="protein sequence ID" value="ORX66483.1"/>
    <property type="molecule type" value="Genomic_DNA"/>
</dbReference>
<feature type="domain" description="THIF-type NAD/FAD binding fold" evidence="11">
    <location>
        <begin position="48"/>
        <end position="384"/>
    </location>
</feature>
<dbReference type="InterPro" id="IPR035985">
    <property type="entry name" value="Ubiquitin-activating_enz"/>
</dbReference>
<feature type="binding site" evidence="8">
    <location>
        <position position="382"/>
    </location>
    <ligand>
        <name>Zn(2+)</name>
        <dbReference type="ChEBI" id="CHEBI:29105"/>
    </ligand>
</feature>
<dbReference type="Pfam" id="PF00899">
    <property type="entry name" value="ThiF"/>
    <property type="match status" value="2"/>
</dbReference>
<evidence type="ECO:0000256" key="5">
    <source>
        <dbReference type="PIRNR" id="PIRNR039133"/>
    </source>
</evidence>
<comment type="pathway">
    <text evidence="5">Protein modification; protein sumoylation.</text>
</comment>